<accession>A0A2G8S4M5</accession>
<feature type="transmembrane region" description="Helical" evidence="2">
    <location>
        <begin position="70"/>
        <end position="90"/>
    </location>
</feature>
<dbReference type="Proteomes" id="UP000230002">
    <property type="component" value="Unassembled WGS sequence"/>
</dbReference>
<reference evidence="3 4" key="1">
    <citation type="journal article" date="2015" name="Sci. Rep.">
        <title>Chromosome-level genome map provides insights into diverse defense mechanisms in the medicinal fungus Ganoderma sinense.</title>
        <authorList>
            <person name="Zhu Y."/>
            <person name="Xu J."/>
            <person name="Sun C."/>
            <person name="Zhou S."/>
            <person name="Xu H."/>
            <person name="Nelson D.R."/>
            <person name="Qian J."/>
            <person name="Song J."/>
            <person name="Luo H."/>
            <person name="Xiang L."/>
            <person name="Li Y."/>
            <person name="Xu Z."/>
            <person name="Ji A."/>
            <person name="Wang L."/>
            <person name="Lu S."/>
            <person name="Hayward A."/>
            <person name="Sun W."/>
            <person name="Li X."/>
            <person name="Schwartz D.C."/>
            <person name="Wang Y."/>
            <person name="Chen S."/>
        </authorList>
    </citation>
    <scope>NUCLEOTIDE SEQUENCE [LARGE SCALE GENOMIC DNA]</scope>
    <source>
        <strain evidence="3 4">ZZ0214-1</strain>
    </source>
</reference>
<evidence type="ECO:0000256" key="2">
    <source>
        <dbReference type="SAM" id="Phobius"/>
    </source>
</evidence>
<sequence>MTTSAGQRMPSFTQSPLSNTIGPYEPLVPRLYSVHIWHTKKSLTTSVPLTNKGVRLLSHPVQIEHETSAVNVQLVAVLLIAAAIFGTIWLKCCAGRR</sequence>
<evidence type="ECO:0000256" key="1">
    <source>
        <dbReference type="SAM" id="MobiDB-lite"/>
    </source>
</evidence>
<name>A0A2G8S4M5_9APHY</name>
<organism evidence="3 4">
    <name type="scientific">Ganoderma sinense ZZ0214-1</name>
    <dbReference type="NCBI Taxonomy" id="1077348"/>
    <lineage>
        <taxon>Eukaryota</taxon>
        <taxon>Fungi</taxon>
        <taxon>Dikarya</taxon>
        <taxon>Basidiomycota</taxon>
        <taxon>Agaricomycotina</taxon>
        <taxon>Agaricomycetes</taxon>
        <taxon>Polyporales</taxon>
        <taxon>Polyporaceae</taxon>
        <taxon>Ganoderma</taxon>
    </lineage>
</organism>
<evidence type="ECO:0000313" key="4">
    <source>
        <dbReference type="Proteomes" id="UP000230002"/>
    </source>
</evidence>
<evidence type="ECO:0000313" key="3">
    <source>
        <dbReference type="EMBL" id="PIL28684.1"/>
    </source>
</evidence>
<keyword evidence="2" id="KW-0472">Membrane</keyword>
<keyword evidence="2" id="KW-0812">Transmembrane</keyword>
<keyword evidence="4" id="KW-1185">Reference proteome</keyword>
<keyword evidence="2" id="KW-1133">Transmembrane helix</keyword>
<feature type="region of interest" description="Disordered" evidence="1">
    <location>
        <begin position="1"/>
        <end position="20"/>
    </location>
</feature>
<comment type="caution">
    <text evidence="3">The sequence shown here is derived from an EMBL/GenBank/DDBJ whole genome shotgun (WGS) entry which is preliminary data.</text>
</comment>
<dbReference type="EMBL" id="AYKW01000023">
    <property type="protein sequence ID" value="PIL28684.1"/>
    <property type="molecule type" value="Genomic_DNA"/>
</dbReference>
<gene>
    <name evidence="3" type="ORF">GSI_08728</name>
</gene>
<proteinExistence type="predicted"/>
<protein>
    <submittedName>
        <fullName evidence="3">Uncharacterized protein</fullName>
    </submittedName>
</protein>
<dbReference type="AlphaFoldDB" id="A0A2G8S4M5"/>